<protein>
    <submittedName>
        <fullName evidence="1">Uncharacterized protein</fullName>
    </submittedName>
</protein>
<reference evidence="4" key="2">
    <citation type="submission" date="2024-07" db="EMBL/GenBank/DDBJ databases">
        <title>Pseudomonas strain that inhibits Aeromonas fish pathogens.</title>
        <authorList>
            <person name="Wildschutte H."/>
        </authorList>
    </citation>
    <scope>NUCLEOTIDE SEQUENCE [LARGE SCALE GENOMIC DNA]</scope>
    <source>
        <strain evidence="4">n60</strain>
    </source>
</reference>
<evidence type="ECO:0000313" key="1">
    <source>
        <dbReference type="EMBL" id="MCT2118958.1"/>
    </source>
</evidence>
<dbReference type="EMBL" id="JBFTEZ010000004">
    <property type="protein sequence ID" value="MEX6466066.1"/>
    <property type="molecule type" value="Genomic_DNA"/>
</dbReference>
<name>A0AAW5QDB9_9ACTN</name>
<organism evidence="1 3">
    <name type="scientific">Dietzia cinnamea</name>
    <dbReference type="NCBI Taxonomy" id="321318"/>
    <lineage>
        <taxon>Bacteria</taxon>
        <taxon>Bacillati</taxon>
        <taxon>Actinomycetota</taxon>
        <taxon>Actinomycetes</taxon>
        <taxon>Mycobacteriales</taxon>
        <taxon>Dietziaceae</taxon>
        <taxon>Dietzia</taxon>
    </lineage>
</organism>
<dbReference type="Proteomes" id="UP001206890">
    <property type="component" value="Unassembled WGS sequence"/>
</dbReference>
<accession>A0AAW5QDB9</accession>
<dbReference type="AlphaFoldDB" id="A0AAW5QDB9"/>
<comment type="caution">
    <text evidence="1">The sequence shown here is derived from an EMBL/GenBank/DDBJ whole genome shotgun (WGS) entry which is preliminary data.</text>
</comment>
<dbReference type="EMBL" id="JALXTC010000091">
    <property type="protein sequence ID" value="MCT2118958.1"/>
    <property type="molecule type" value="Genomic_DNA"/>
</dbReference>
<proteinExistence type="predicted"/>
<evidence type="ECO:0000313" key="2">
    <source>
        <dbReference type="EMBL" id="MEX6466066.1"/>
    </source>
</evidence>
<keyword evidence="4" id="KW-1185">Reference proteome</keyword>
<reference evidence="2" key="3">
    <citation type="submission" date="2024-07" db="EMBL/GenBank/DDBJ databases">
        <authorList>
            <person name="Wildschutte H."/>
        </authorList>
    </citation>
    <scope>NUCLEOTIDE SEQUENCE</scope>
    <source>
        <strain evidence="2">N60</strain>
    </source>
</reference>
<evidence type="ECO:0000313" key="3">
    <source>
        <dbReference type="Proteomes" id="UP001206890"/>
    </source>
</evidence>
<evidence type="ECO:0000313" key="4">
    <source>
        <dbReference type="Proteomes" id="UP001560293"/>
    </source>
</evidence>
<gene>
    <name evidence="2" type="ORF">AB6N35_17315</name>
    <name evidence="1" type="ORF">M3D93_14580</name>
</gene>
<reference evidence="1" key="1">
    <citation type="submission" date="2022-04" db="EMBL/GenBank/DDBJ databases">
        <title>Human microbiome associated bacterial genomes.</title>
        <authorList>
            <person name="Sandstrom S."/>
            <person name="Salamzade R."/>
            <person name="Kalan L.R."/>
        </authorList>
    </citation>
    <scope>NUCLEOTIDE SEQUENCE</scope>
    <source>
        <strain evidence="1">P3-SID1762</strain>
    </source>
</reference>
<sequence length="46" mass="4896">MSSPPHQTAILRYAVACCRADANRATGDGRTRAQRALAVRAAIRNG</sequence>
<dbReference type="RefSeq" id="WP_156482646.1">
    <property type="nucleotide sequence ID" value="NZ_JAFFGT010000112.1"/>
</dbReference>
<dbReference type="Proteomes" id="UP001560293">
    <property type="component" value="Unassembled WGS sequence"/>
</dbReference>